<evidence type="ECO:0000313" key="1">
    <source>
        <dbReference type="EMBL" id="ORY52557.1"/>
    </source>
</evidence>
<protein>
    <submittedName>
        <fullName evidence="1">Uncharacterized protein</fullName>
    </submittedName>
</protein>
<dbReference type="OrthoDB" id="2155169at2759"/>
<gene>
    <name evidence="1" type="ORF">BCR33DRAFT_761713</name>
</gene>
<comment type="caution">
    <text evidence="1">The sequence shown here is derived from an EMBL/GenBank/DDBJ whole genome shotgun (WGS) entry which is preliminary data.</text>
</comment>
<organism evidence="1 2">
    <name type="scientific">Rhizoclosmatium globosum</name>
    <dbReference type="NCBI Taxonomy" id="329046"/>
    <lineage>
        <taxon>Eukaryota</taxon>
        <taxon>Fungi</taxon>
        <taxon>Fungi incertae sedis</taxon>
        <taxon>Chytridiomycota</taxon>
        <taxon>Chytridiomycota incertae sedis</taxon>
        <taxon>Chytridiomycetes</taxon>
        <taxon>Chytridiales</taxon>
        <taxon>Chytriomycetaceae</taxon>
        <taxon>Rhizoclosmatium</taxon>
    </lineage>
</organism>
<reference evidence="1 2" key="1">
    <citation type="submission" date="2016-07" db="EMBL/GenBank/DDBJ databases">
        <title>Pervasive Adenine N6-methylation of Active Genes in Fungi.</title>
        <authorList>
            <consortium name="DOE Joint Genome Institute"/>
            <person name="Mondo S.J."/>
            <person name="Dannebaum R.O."/>
            <person name="Kuo R.C."/>
            <person name="Labutti K."/>
            <person name="Haridas S."/>
            <person name="Kuo A."/>
            <person name="Salamov A."/>
            <person name="Ahrendt S.R."/>
            <person name="Lipzen A."/>
            <person name="Sullivan W."/>
            <person name="Andreopoulos W.B."/>
            <person name="Clum A."/>
            <person name="Lindquist E."/>
            <person name="Daum C."/>
            <person name="Ramamoorthy G.K."/>
            <person name="Gryganskyi A."/>
            <person name="Culley D."/>
            <person name="Magnuson J.K."/>
            <person name="James T.Y."/>
            <person name="O'Malley M.A."/>
            <person name="Stajich J.E."/>
            <person name="Spatafora J.W."/>
            <person name="Visel A."/>
            <person name="Grigoriev I.V."/>
        </authorList>
    </citation>
    <scope>NUCLEOTIDE SEQUENCE [LARGE SCALE GENOMIC DNA]</scope>
    <source>
        <strain evidence="1 2">JEL800</strain>
    </source>
</reference>
<name>A0A1Y2D031_9FUNG</name>
<keyword evidence="2" id="KW-1185">Reference proteome</keyword>
<dbReference type="AlphaFoldDB" id="A0A1Y2D031"/>
<accession>A0A1Y2D031</accession>
<evidence type="ECO:0000313" key="2">
    <source>
        <dbReference type="Proteomes" id="UP000193642"/>
    </source>
</evidence>
<sequence>MIDPESENDGWQFACNDFVNKLRFGTISMFQQLSLKVSQLLLLQAKQSEGTKPRDDDCVPSVMASVTSIKNTRSVVFVDYLNVIAGLEDIRFQVDPSAERIVLKSAVGGQETISDEILTSSSTGTLVVTKKDLIWSVSTLDFANTSGFTYTRSSAFRIRHSAVTRFSAVMLKHTEDKRKQSFFLESAKSSLDHLTQMNQRQSSRVGSMLNKSAEAAGQLFTSILNRQTDNKNLKDVRKAYAVVLHTRNEAFKFYPFFDDEASQMLQALTAVTGLSPFKSHEFVQSVLTKRVELTRRQALRQLLDEPSPWIDNNVDLVRIVDALISDTKPQLIVDMERLFHSCKIESEVTKEVTALLRRSWHYTQSDQSRMKILSVIDRILDRVIMRQEDMVFTTTFKWLKHLEETINPYRNPEMLKLVLYLVKRAKMIQIEPLAPLPNDQQESMFDHFDEYEKLLQFQEEVGTKLHDLKE</sequence>
<dbReference type="EMBL" id="MCGO01000003">
    <property type="protein sequence ID" value="ORY52557.1"/>
    <property type="molecule type" value="Genomic_DNA"/>
</dbReference>
<proteinExistence type="predicted"/>
<dbReference type="Proteomes" id="UP000193642">
    <property type="component" value="Unassembled WGS sequence"/>
</dbReference>